<dbReference type="SUPFAM" id="SSF50729">
    <property type="entry name" value="PH domain-like"/>
    <property type="match status" value="1"/>
</dbReference>
<evidence type="ECO:0000313" key="4">
    <source>
        <dbReference type="EMBL" id="CCG83718.1"/>
    </source>
</evidence>
<feature type="compositionally biased region" description="Acidic residues" evidence="2">
    <location>
        <begin position="370"/>
        <end position="385"/>
    </location>
</feature>
<reference evidence="4 5" key="1">
    <citation type="journal article" date="2013" name="MBio">
        <title>Genome sequencing of the plant pathogen Taphrina deformans, the causal agent of peach leaf curl.</title>
        <authorList>
            <person name="Cisse O.H."/>
            <person name="Almeida J.M.G.C.F."/>
            <person name="Fonseca A."/>
            <person name="Kumar A.A."/>
            <person name="Salojaervi J."/>
            <person name="Overmyer K."/>
            <person name="Hauser P.M."/>
            <person name="Pagni M."/>
        </authorList>
    </citation>
    <scope>NUCLEOTIDE SEQUENCE [LARGE SCALE GENOMIC DNA]</scope>
    <source>
        <strain evidence="5">PYCC 5710 / ATCC 11124 / CBS 356.35 / IMI 108563 / JCM 9778 / NBRC 8474</strain>
    </source>
</reference>
<dbReference type="STRING" id="1097556.R4XGU7"/>
<keyword evidence="5" id="KW-1185">Reference proteome</keyword>
<comment type="caution">
    <text evidence="4">The sequence shown here is derived from an EMBL/GenBank/DDBJ whole genome shotgun (WGS) entry which is preliminary data.</text>
</comment>
<dbReference type="Pfam" id="PF08512">
    <property type="entry name" value="Rttp106-like_middle"/>
    <property type="match status" value="1"/>
</dbReference>
<evidence type="ECO:0000256" key="1">
    <source>
        <dbReference type="ARBA" id="ARBA00006159"/>
    </source>
</evidence>
<dbReference type="Gene3D" id="2.30.29.120">
    <property type="match status" value="1"/>
</dbReference>
<dbReference type="InterPro" id="IPR013719">
    <property type="entry name" value="RTT106/SPT16-like_middle_dom"/>
</dbReference>
<accession>R4XGU7</accession>
<name>R4XGU7_TAPDE</name>
<dbReference type="InterPro" id="IPR050454">
    <property type="entry name" value="RTT106/SSRP1_HistChap/FACT"/>
</dbReference>
<dbReference type="Gene3D" id="2.30.29.30">
    <property type="entry name" value="Pleckstrin-homology domain (PH domain)/Phosphotyrosine-binding domain (PTB)"/>
    <property type="match status" value="1"/>
</dbReference>
<feature type="compositionally biased region" description="Basic and acidic residues" evidence="2">
    <location>
        <begin position="82"/>
        <end position="92"/>
    </location>
</feature>
<protein>
    <recommendedName>
        <fullName evidence="3">Histone chaperone RTT106/FACT complex subunit SPT16-like middle domain-containing protein</fullName>
    </recommendedName>
</protein>
<dbReference type="VEuPathDB" id="FungiDB:TAPDE_004032"/>
<feature type="domain" description="Histone chaperone RTT106/FACT complex subunit SPT16-like middle" evidence="3">
    <location>
        <begin position="240"/>
        <end position="329"/>
    </location>
</feature>
<feature type="region of interest" description="Disordered" evidence="2">
    <location>
        <begin position="329"/>
        <end position="423"/>
    </location>
</feature>
<feature type="compositionally biased region" description="Basic and acidic residues" evidence="2">
    <location>
        <begin position="346"/>
        <end position="357"/>
    </location>
</feature>
<dbReference type="GO" id="GO:0042393">
    <property type="term" value="F:histone binding"/>
    <property type="evidence" value="ECO:0007669"/>
    <property type="project" value="TreeGrafter"/>
</dbReference>
<organism evidence="4 5">
    <name type="scientific">Taphrina deformans (strain PYCC 5710 / ATCC 11124 / CBS 356.35 / IMI 108563 / JCM 9778 / NBRC 8474)</name>
    <name type="common">Peach leaf curl fungus</name>
    <name type="synonym">Lalaria deformans</name>
    <dbReference type="NCBI Taxonomy" id="1097556"/>
    <lineage>
        <taxon>Eukaryota</taxon>
        <taxon>Fungi</taxon>
        <taxon>Dikarya</taxon>
        <taxon>Ascomycota</taxon>
        <taxon>Taphrinomycotina</taxon>
        <taxon>Taphrinomycetes</taxon>
        <taxon>Taphrinales</taxon>
        <taxon>Taphrinaceae</taxon>
        <taxon>Taphrina</taxon>
    </lineage>
</organism>
<dbReference type="AlphaFoldDB" id="R4XGU7"/>
<evidence type="ECO:0000256" key="2">
    <source>
        <dbReference type="SAM" id="MobiDB-lite"/>
    </source>
</evidence>
<dbReference type="PANTHER" id="PTHR45849:SF3">
    <property type="entry name" value="HISTONE CHAPERONE RTT106"/>
    <property type="match status" value="1"/>
</dbReference>
<dbReference type="eggNOG" id="ENOG502R9PE">
    <property type="taxonomic scope" value="Eukaryota"/>
</dbReference>
<feature type="compositionally biased region" description="Acidic residues" evidence="2">
    <location>
        <begin position="402"/>
        <end position="423"/>
    </location>
</feature>
<proteinExistence type="inferred from homology"/>
<dbReference type="PANTHER" id="PTHR45849">
    <property type="entry name" value="FACT COMPLEX SUBUNIT SSRP1"/>
    <property type="match status" value="1"/>
</dbReference>
<evidence type="ECO:0000313" key="5">
    <source>
        <dbReference type="Proteomes" id="UP000013776"/>
    </source>
</evidence>
<evidence type="ECO:0000259" key="3">
    <source>
        <dbReference type="SMART" id="SM01287"/>
    </source>
</evidence>
<feature type="region of interest" description="Disordered" evidence="2">
    <location>
        <begin position="64"/>
        <end position="92"/>
    </location>
</feature>
<comment type="similarity">
    <text evidence="1">Belongs to the RTT106 family.</text>
</comment>
<dbReference type="GO" id="GO:0031491">
    <property type="term" value="F:nucleosome binding"/>
    <property type="evidence" value="ECO:0007669"/>
    <property type="project" value="TreeGrafter"/>
</dbReference>
<dbReference type="OrthoDB" id="75754at2759"/>
<dbReference type="SMART" id="SM01287">
    <property type="entry name" value="Rtt106"/>
    <property type="match status" value="1"/>
</dbReference>
<dbReference type="EMBL" id="CAHR02000172">
    <property type="protein sequence ID" value="CCG83718.1"/>
    <property type="molecule type" value="Genomic_DNA"/>
</dbReference>
<sequence>MPSIRELTICKDIDRAFSTNTELAEAVKAIIEKHPSTGVVFQRVIDHFSSARDVTEISRKRIKLEHEKNSTDQSSTDMTTDPDDKQVKSESKSAHSSDSILLVRDISFVAPIRKKLTLKISSSGIQVINPGSDENTELEVPFEDILLIALLPVPEKAAKLHNFCVFRKSSDEVVVFTIPDSPPKTVSGPAIPPDETVTATYKSLLTHVLNRYATPLTVSEPSTEDFTSAIPQAHRKYEPAVHVTAHRGSKEGYLFFLPDGLVYGFKRPLLYMPLPDISSITYNDILQRTFNLTVTGGTGEETEFSMIDIAEHDRVDAFVRRYRLNDASLSEQRRAKHQKPGPSGPKSHESEISRAADEIAASVTGHSKGDEEDGDEDDESFEDDESHGGSTLGSSESGQESGDADEDIGDVDTDAEEEEEAED</sequence>
<dbReference type="Proteomes" id="UP000013776">
    <property type="component" value="Unassembled WGS sequence"/>
</dbReference>
<gene>
    <name evidence="4" type="ORF">TAPDE_004032</name>
</gene>
<dbReference type="InterPro" id="IPR011993">
    <property type="entry name" value="PH-like_dom_sf"/>
</dbReference>